<dbReference type="GO" id="GO:0003677">
    <property type="term" value="F:DNA binding"/>
    <property type="evidence" value="ECO:0007669"/>
    <property type="project" value="InterPro"/>
</dbReference>
<keyword evidence="5" id="KW-1185">Reference proteome</keyword>
<dbReference type="InterPro" id="IPR041465">
    <property type="entry name" value="SfsA_N"/>
</dbReference>
<dbReference type="HAMAP" id="MF_00095">
    <property type="entry name" value="SfsA"/>
    <property type="match status" value="1"/>
</dbReference>
<protein>
    <recommendedName>
        <fullName evidence="1">Sugar fermentation stimulation protein homolog</fullName>
    </recommendedName>
</protein>
<dbReference type="Gene3D" id="2.40.50.580">
    <property type="match status" value="1"/>
</dbReference>
<dbReference type="InterPro" id="IPR040452">
    <property type="entry name" value="SfsA_C"/>
</dbReference>
<name>A0A1M4ZJ76_9CLOT</name>
<dbReference type="Proteomes" id="UP000184035">
    <property type="component" value="Unassembled WGS sequence"/>
</dbReference>
<dbReference type="NCBIfam" id="TIGR00230">
    <property type="entry name" value="sfsA"/>
    <property type="match status" value="1"/>
</dbReference>
<dbReference type="PANTHER" id="PTHR30545:SF2">
    <property type="entry name" value="SUGAR FERMENTATION STIMULATION PROTEIN A"/>
    <property type="match status" value="1"/>
</dbReference>
<accession>A0A1M4ZJ76</accession>
<dbReference type="AlphaFoldDB" id="A0A1M4ZJ76"/>
<dbReference type="PANTHER" id="PTHR30545">
    <property type="entry name" value="SUGAR FERMENTATION STIMULATION PROTEIN A"/>
    <property type="match status" value="1"/>
</dbReference>
<gene>
    <name evidence="1" type="primary">sfsA</name>
    <name evidence="4" type="ORF">SAMN05443638_1503</name>
</gene>
<feature type="domain" description="SfsA N-terminal OB" evidence="3">
    <location>
        <begin position="28"/>
        <end position="91"/>
    </location>
</feature>
<proteinExistence type="inferred from homology"/>
<evidence type="ECO:0000256" key="1">
    <source>
        <dbReference type="HAMAP-Rule" id="MF_00095"/>
    </source>
</evidence>
<dbReference type="InterPro" id="IPR005224">
    <property type="entry name" value="SfsA"/>
</dbReference>
<organism evidence="4 5">
    <name type="scientific">Clostridium fallax</name>
    <dbReference type="NCBI Taxonomy" id="1533"/>
    <lineage>
        <taxon>Bacteria</taxon>
        <taxon>Bacillati</taxon>
        <taxon>Bacillota</taxon>
        <taxon>Clostridia</taxon>
        <taxon>Eubacteriales</taxon>
        <taxon>Clostridiaceae</taxon>
        <taxon>Clostridium</taxon>
    </lineage>
</organism>
<dbReference type="Pfam" id="PF17746">
    <property type="entry name" value="SfsA_N"/>
    <property type="match status" value="1"/>
</dbReference>
<dbReference type="FunFam" id="2.40.50.580:FF:000002">
    <property type="entry name" value="Sugar fermentation stimulation protein homolog"/>
    <property type="match status" value="1"/>
</dbReference>
<dbReference type="Pfam" id="PF03749">
    <property type="entry name" value="SfsA"/>
    <property type="match status" value="1"/>
</dbReference>
<evidence type="ECO:0000313" key="4">
    <source>
        <dbReference type="EMBL" id="SHF17867.1"/>
    </source>
</evidence>
<evidence type="ECO:0000259" key="3">
    <source>
        <dbReference type="Pfam" id="PF17746"/>
    </source>
</evidence>
<reference evidence="4 5" key="1">
    <citation type="submission" date="2016-11" db="EMBL/GenBank/DDBJ databases">
        <authorList>
            <person name="Jaros S."/>
            <person name="Januszkiewicz K."/>
            <person name="Wedrychowicz H."/>
        </authorList>
    </citation>
    <scope>NUCLEOTIDE SEQUENCE [LARGE SCALE GENOMIC DNA]</scope>
    <source>
        <strain evidence="4 5">DSM 2631</strain>
    </source>
</reference>
<dbReference type="STRING" id="1533.SAMN05443638_1503"/>
<dbReference type="EMBL" id="FQVM01000050">
    <property type="protein sequence ID" value="SHF17867.1"/>
    <property type="molecule type" value="Genomic_DNA"/>
</dbReference>
<comment type="similarity">
    <text evidence="1">Belongs to the SfsA family.</text>
</comment>
<dbReference type="Gene3D" id="3.40.1350.60">
    <property type="match status" value="1"/>
</dbReference>
<evidence type="ECO:0000313" key="5">
    <source>
        <dbReference type="Proteomes" id="UP000184035"/>
    </source>
</evidence>
<feature type="domain" description="Sugar fermentation stimulation protein C-terminal" evidence="2">
    <location>
        <begin position="95"/>
        <end position="231"/>
    </location>
</feature>
<dbReference type="CDD" id="cd22359">
    <property type="entry name" value="SfsA-like_bacterial"/>
    <property type="match status" value="1"/>
</dbReference>
<sequence length="243" mass="27778">MGVILLSREKVNVMKILKPIKQAIFKNRPNRFQAYIMIDGKEIMVHVPNTGRCKEILVPNCTVILRKEDNAIRKTPYDLIAAYKDKKLISIDSHIPNKVVEEALLNKKIELLKDYNDVLREKTFGNSRFDFKLQKSSGEIYYLEVKGVTLENDGVVKFPDAPTERGRKHLLELVEAKKQGLGAGVLFLIQMNNVKYFTPNDETDEKFGEALRFARDNGVDVLAYCCDVEEDSITLTKQVEVKL</sequence>
<evidence type="ECO:0000259" key="2">
    <source>
        <dbReference type="Pfam" id="PF03749"/>
    </source>
</evidence>